<accession>A0A3B0X8A5</accession>
<dbReference type="InterPro" id="IPR001509">
    <property type="entry name" value="Epimerase_deHydtase"/>
</dbReference>
<dbReference type="PANTHER" id="PTHR48079:SF6">
    <property type="entry name" value="NAD(P)-BINDING DOMAIN-CONTAINING PROTEIN-RELATED"/>
    <property type="match status" value="1"/>
</dbReference>
<dbReference type="GO" id="GO:0005737">
    <property type="term" value="C:cytoplasm"/>
    <property type="evidence" value="ECO:0007669"/>
    <property type="project" value="TreeGrafter"/>
</dbReference>
<dbReference type="SUPFAM" id="SSF51735">
    <property type="entry name" value="NAD(P)-binding Rossmann-fold domains"/>
    <property type="match status" value="1"/>
</dbReference>
<dbReference type="AlphaFoldDB" id="A0A3B0X8A5"/>
<reference evidence="2" key="1">
    <citation type="submission" date="2018-06" db="EMBL/GenBank/DDBJ databases">
        <authorList>
            <person name="Zhirakovskaya E."/>
        </authorList>
    </citation>
    <scope>NUCLEOTIDE SEQUENCE</scope>
</reference>
<feature type="non-terminal residue" evidence="2">
    <location>
        <position position="1"/>
    </location>
</feature>
<name>A0A3B0X8A5_9ZZZZ</name>
<feature type="domain" description="NAD-dependent epimerase/dehydratase" evidence="1">
    <location>
        <begin position="80"/>
        <end position="151"/>
    </location>
</feature>
<dbReference type="Pfam" id="PF01370">
    <property type="entry name" value="Epimerase"/>
    <property type="match status" value="1"/>
</dbReference>
<dbReference type="InterPro" id="IPR036291">
    <property type="entry name" value="NAD(P)-bd_dom_sf"/>
</dbReference>
<evidence type="ECO:0000313" key="2">
    <source>
        <dbReference type="EMBL" id="VAW63991.1"/>
    </source>
</evidence>
<dbReference type="EMBL" id="UOFH01000265">
    <property type="protein sequence ID" value="VAW63991.1"/>
    <property type="molecule type" value="Genomic_DNA"/>
</dbReference>
<proteinExistence type="predicted"/>
<evidence type="ECO:0000259" key="1">
    <source>
        <dbReference type="Pfam" id="PF01370"/>
    </source>
</evidence>
<dbReference type="GO" id="GO:0004029">
    <property type="term" value="F:aldehyde dehydrogenase (NAD+) activity"/>
    <property type="evidence" value="ECO:0007669"/>
    <property type="project" value="TreeGrafter"/>
</dbReference>
<dbReference type="PANTHER" id="PTHR48079">
    <property type="entry name" value="PROTEIN YEEZ"/>
    <property type="match status" value="1"/>
</dbReference>
<dbReference type="Gene3D" id="3.40.50.720">
    <property type="entry name" value="NAD(P)-binding Rossmann-like Domain"/>
    <property type="match status" value="1"/>
</dbReference>
<dbReference type="InterPro" id="IPR051783">
    <property type="entry name" value="NAD(P)-dependent_oxidoreduct"/>
</dbReference>
<organism evidence="2">
    <name type="scientific">hydrothermal vent metagenome</name>
    <dbReference type="NCBI Taxonomy" id="652676"/>
    <lineage>
        <taxon>unclassified sequences</taxon>
        <taxon>metagenomes</taxon>
        <taxon>ecological metagenomes</taxon>
    </lineage>
</organism>
<protein>
    <submittedName>
        <fullName evidence="2">Nucleoside-diphosphate-sugar epimerases</fullName>
    </submittedName>
</protein>
<gene>
    <name evidence="2" type="ORF">MNBD_GAMMA08-290</name>
</gene>
<sequence length="276" mass="30705">HILQQKKIKSQCFVNADASKKKCELAGFDTIKFNLDECDVGLNEKIKSTFIHSTLAYLAPPQAKGKTDLRMANFIAMLETLNAPPEKIILISTTGVYGDCQGQWIDETQPLNPQADRAHRRVSAETQLQKYCNNKQVQYIILRVPGIYAADKLPLKRITSGEPIVSAADSGFTNRIQADDLSAFCVEALVDDVASGIYNCCDGNPSTMNDYFMKVADAMNLSRPEEISLLQAKKELSAGMLSYLAESKRISNKKLLTHFKTKFKYKNLDAGLKNLN</sequence>